<keyword evidence="3" id="KW-0449">Lipoprotein</keyword>
<dbReference type="InterPro" id="IPR006121">
    <property type="entry name" value="HMA_dom"/>
</dbReference>
<comment type="similarity">
    <text evidence="5">Belongs to the HIPP family.</text>
</comment>
<reference evidence="9" key="1">
    <citation type="submission" date="2022-08" db="EMBL/GenBank/DDBJ databases">
        <authorList>
            <person name="Gutierrez-Valencia J."/>
        </authorList>
    </citation>
    <scope>NUCLEOTIDE SEQUENCE</scope>
</reference>
<evidence type="ECO:0000256" key="7">
    <source>
        <dbReference type="SAM" id="SignalP"/>
    </source>
</evidence>
<feature type="compositionally biased region" description="Basic and acidic residues" evidence="6">
    <location>
        <begin position="129"/>
        <end position="142"/>
    </location>
</feature>
<organism evidence="9 10">
    <name type="scientific">Linum tenue</name>
    <dbReference type="NCBI Taxonomy" id="586396"/>
    <lineage>
        <taxon>Eukaryota</taxon>
        <taxon>Viridiplantae</taxon>
        <taxon>Streptophyta</taxon>
        <taxon>Embryophyta</taxon>
        <taxon>Tracheophyta</taxon>
        <taxon>Spermatophyta</taxon>
        <taxon>Magnoliopsida</taxon>
        <taxon>eudicotyledons</taxon>
        <taxon>Gunneridae</taxon>
        <taxon>Pentapetalae</taxon>
        <taxon>rosids</taxon>
        <taxon>fabids</taxon>
        <taxon>Malpighiales</taxon>
        <taxon>Linaceae</taxon>
        <taxon>Linum</taxon>
    </lineage>
</organism>
<comment type="caution">
    <text evidence="9">The sequence shown here is derived from an EMBL/GenBank/DDBJ whole genome shotgun (WGS) entry which is preliminary data.</text>
</comment>
<proteinExistence type="inferred from homology"/>
<feature type="compositionally biased region" description="Basic and acidic residues" evidence="6">
    <location>
        <begin position="111"/>
        <end position="121"/>
    </location>
</feature>
<dbReference type="PROSITE" id="PS50846">
    <property type="entry name" value="HMA_2"/>
    <property type="match status" value="1"/>
</dbReference>
<sequence length="206" mass="22587">MGFLSVFFYFLFNTISTLFQKLVLKLDMHDDKDKQKAMKIVSSLSGVDSIVTDMKERKLTVTGDIDPVNVVSKLRKSFRRTEIVTVGPATEPKPPEKKPQGEGGGGGGGQQKKDDQGKGKGDNQQQQQPKKDAADQGKKKDGPPSGGGNSKEAPPPPPAVREIPYGMVNYHAYRNEYYPPPPMTTYYYARPPPPSAEEDPNSCVIS</sequence>
<dbReference type="Gene3D" id="3.30.70.100">
    <property type="match status" value="1"/>
</dbReference>
<name>A0AAV0QQC6_9ROSI</name>
<keyword evidence="1" id="KW-0488">Methylation</keyword>
<feature type="compositionally biased region" description="Gly residues" evidence="6">
    <location>
        <begin position="101"/>
        <end position="110"/>
    </location>
</feature>
<dbReference type="PANTHER" id="PTHR45811:SF49">
    <property type="entry name" value="OS04G0667600 PROTEIN"/>
    <property type="match status" value="1"/>
</dbReference>
<evidence type="ECO:0000256" key="3">
    <source>
        <dbReference type="ARBA" id="ARBA00023288"/>
    </source>
</evidence>
<evidence type="ECO:0000256" key="5">
    <source>
        <dbReference type="ARBA" id="ARBA00024045"/>
    </source>
</evidence>
<feature type="domain" description="HMA" evidence="8">
    <location>
        <begin position="19"/>
        <end position="86"/>
    </location>
</feature>
<keyword evidence="7" id="KW-0732">Signal</keyword>
<dbReference type="InterPro" id="IPR051863">
    <property type="entry name" value="HIPP"/>
</dbReference>
<dbReference type="GO" id="GO:0046872">
    <property type="term" value="F:metal ion binding"/>
    <property type="evidence" value="ECO:0007669"/>
    <property type="project" value="UniProtKB-KW"/>
</dbReference>
<dbReference type="InterPro" id="IPR036163">
    <property type="entry name" value="HMA_dom_sf"/>
</dbReference>
<gene>
    <name evidence="9" type="ORF">LITE_LOCUS43985</name>
</gene>
<dbReference type="SUPFAM" id="SSF55008">
    <property type="entry name" value="HMA, heavy metal-associated domain"/>
    <property type="match status" value="1"/>
</dbReference>
<dbReference type="PANTHER" id="PTHR45811">
    <property type="entry name" value="COPPER TRANSPORT PROTEIN FAMILY-RELATED"/>
    <property type="match status" value="1"/>
</dbReference>
<dbReference type="Proteomes" id="UP001154282">
    <property type="component" value="Unassembled WGS sequence"/>
</dbReference>
<keyword evidence="10" id="KW-1185">Reference proteome</keyword>
<feature type="chain" id="PRO_5043437942" description="HMA domain-containing protein" evidence="7">
    <location>
        <begin position="20"/>
        <end position="206"/>
    </location>
</feature>
<dbReference type="Pfam" id="PF00403">
    <property type="entry name" value="HMA"/>
    <property type="match status" value="1"/>
</dbReference>
<dbReference type="AlphaFoldDB" id="A0AAV0QQC6"/>
<feature type="region of interest" description="Disordered" evidence="6">
    <location>
        <begin position="82"/>
        <end position="163"/>
    </location>
</feature>
<evidence type="ECO:0000313" key="9">
    <source>
        <dbReference type="EMBL" id="CAI0546468.1"/>
    </source>
</evidence>
<keyword evidence="2" id="KW-0479">Metal-binding</keyword>
<feature type="region of interest" description="Disordered" evidence="6">
    <location>
        <begin position="179"/>
        <end position="206"/>
    </location>
</feature>
<evidence type="ECO:0000256" key="6">
    <source>
        <dbReference type="SAM" id="MobiDB-lite"/>
    </source>
</evidence>
<feature type="signal peptide" evidence="7">
    <location>
        <begin position="1"/>
        <end position="19"/>
    </location>
</feature>
<evidence type="ECO:0000256" key="1">
    <source>
        <dbReference type="ARBA" id="ARBA00022481"/>
    </source>
</evidence>
<dbReference type="EMBL" id="CAMGYJ010000010">
    <property type="protein sequence ID" value="CAI0546468.1"/>
    <property type="molecule type" value="Genomic_DNA"/>
</dbReference>
<evidence type="ECO:0000313" key="10">
    <source>
        <dbReference type="Proteomes" id="UP001154282"/>
    </source>
</evidence>
<evidence type="ECO:0000256" key="4">
    <source>
        <dbReference type="ARBA" id="ARBA00023289"/>
    </source>
</evidence>
<protein>
    <recommendedName>
        <fullName evidence="8">HMA domain-containing protein</fullName>
    </recommendedName>
</protein>
<evidence type="ECO:0000256" key="2">
    <source>
        <dbReference type="ARBA" id="ARBA00022723"/>
    </source>
</evidence>
<keyword evidence="4" id="KW-0636">Prenylation</keyword>
<evidence type="ECO:0000259" key="8">
    <source>
        <dbReference type="PROSITE" id="PS50846"/>
    </source>
</evidence>
<accession>A0AAV0QQC6</accession>